<gene>
    <name evidence="12" type="ORF">HII31_08764</name>
</gene>
<evidence type="ECO:0000259" key="11">
    <source>
        <dbReference type="PROSITE" id="PS50011"/>
    </source>
</evidence>
<sequence length="678" mass="73353">MSVSEQLTNGQTHQTDPHSYPLVIIGFIPLIFAAAIIMTCGECMTGSHGKRSASRTPLIHHRQPKRSKWWQFWRTSTITPDLERSAGAPPPLPPRPGAVVSYGALASQLPPSLPPRPTAIPLSLPPRPTIAPANVVQPRQAPVPEPSLPRPTLSDVISIIDSYGSASIPIFADFDGTPTAAVYASDYSTRQAPVRPPRPSSSLIPSQLGAPSRNPSIIPGNPDSFAHKYKLIRTLNPSSEGSIHLVACRETGKRYIIKQCLDTKNPDGTWGLPLEIDTLKYEIKSRHPNIIHVADMIPDETLPDHPMTNMVTEYCDAGDLGDLIHHLHVTKQKTPRNLIFHFISSMIDALGCIHHGDIAYDPELGTTTSIYLRQDPIVHRDIKPHNIFMKWNADSSLPDMILADFGQADLVGRTWGIGGTNDFRAPEVEKAFADPTVDNHSFLCTQAGDIYAFGMSLFMLIFHHTKLNWSTLDADFARSPIGDCADILALLKGCLAFRPSHRPRANDLYGMSSVYKQALHGWSEDGGKLDTSIWPASHAQQISSTTSASYASPHHSPASSVYSSSLSSVASGENLHQLRRVNGRVNLAAYRSSSSSSFISQAGSPPAPIMIAPASAGTVVQSSAGVFLDLPIADADQLGSAFSWDSTDAESEDGDSDPLNGADPLSDVVFNVTVYQGT</sequence>
<dbReference type="GO" id="GO:0005524">
    <property type="term" value="F:ATP binding"/>
    <property type="evidence" value="ECO:0007669"/>
    <property type="project" value="UniProtKB-KW"/>
</dbReference>
<dbReference type="Gene3D" id="1.10.510.10">
    <property type="entry name" value="Transferase(Phosphotransferase) domain 1"/>
    <property type="match status" value="1"/>
</dbReference>
<keyword evidence="10" id="KW-0472">Membrane</keyword>
<dbReference type="InterPro" id="IPR000719">
    <property type="entry name" value="Prot_kinase_dom"/>
</dbReference>
<dbReference type="PROSITE" id="PS50011">
    <property type="entry name" value="PROTEIN_KINASE_DOM"/>
    <property type="match status" value="1"/>
</dbReference>
<dbReference type="Gene3D" id="3.30.200.20">
    <property type="entry name" value="Phosphorylase Kinase, domain 1"/>
    <property type="match status" value="1"/>
</dbReference>
<keyword evidence="6" id="KW-0067">ATP-binding</keyword>
<dbReference type="AlphaFoldDB" id="A0A8H6VGR6"/>
<evidence type="ECO:0000256" key="5">
    <source>
        <dbReference type="ARBA" id="ARBA00022777"/>
    </source>
</evidence>
<evidence type="ECO:0000256" key="3">
    <source>
        <dbReference type="ARBA" id="ARBA00022679"/>
    </source>
</evidence>
<evidence type="ECO:0000256" key="2">
    <source>
        <dbReference type="ARBA" id="ARBA00022527"/>
    </source>
</evidence>
<evidence type="ECO:0000256" key="7">
    <source>
        <dbReference type="ARBA" id="ARBA00047899"/>
    </source>
</evidence>
<name>A0A8H6VGR6_9PEZI</name>
<dbReference type="Pfam" id="PF00069">
    <property type="entry name" value="Pkinase"/>
    <property type="match status" value="1"/>
</dbReference>
<dbReference type="EMBL" id="JABCIY010000177">
    <property type="protein sequence ID" value="KAF7189942.1"/>
    <property type="molecule type" value="Genomic_DNA"/>
</dbReference>
<dbReference type="PANTHER" id="PTHR43671">
    <property type="entry name" value="SERINE/THREONINE-PROTEIN KINASE NEK"/>
    <property type="match status" value="1"/>
</dbReference>
<feature type="compositionally biased region" description="Acidic residues" evidence="9">
    <location>
        <begin position="647"/>
        <end position="656"/>
    </location>
</feature>
<dbReference type="PROSITE" id="PS00108">
    <property type="entry name" value="PROTEIN_KINASE_ST"/>
    <property type="match status" value="1"/>
</dbReference>
<keyword evidence="4" id="KW-0547">Nucleotide-binding</keyword>
<accession>A0A8H6VGR6</accession>
<keyword evidence="5 12" id="KW-0418">Kinase</keyword>
<evidence type="ECO:0000256" key="8">
    <source>
        <dbReference type="ARBA" id="ARBA00048679"/>
    </source>
</evidence>
<dbReference type="PANTHER" id="PTHR43671:SF98">
    <property type="entry name" value="SERINE_THREONINE-PROTEIN KINASE NEK11"/>
    <property type="match status" value="1"/>
</dbReference>
<dbReference type="OrthoDB" id="310217at2759"/>
<keyword evidence="13" id="KW-1185">Reference proteome</keyword>
<feature type="domain" description="Protein kinase" evidence="11">
    <location>
        <begin position="229"/>
        <end position="523"/>
    </location>
</feature>
<evidence type="ECO:0000256" key="4">
    <source>
        <dbReference type="ARBA" id="ARBA00022741"/>
    </source>
</evidence>
<dbReference type="InterPro" id="IPR050660">
    <property type="entry name" value="NEK_Ser/Thr_kinase"/>
</dbReference>
<keyword evidence="3" id="KW-0808">Transferase</keyword>
<feature type="region of interest" description="Disordered" evidence="9">
    <location>
        <begin position="644"/>
        <end position="664"/>
    </location>
</feature>
<dbReference type="InterPro" id="IPR011009">
    <property type="entry name" value="Kinase-like_dom_sf"/>
</dbReference>
<evidence type="ECO:0000256" key="1">
    <source>
        <dbReference type="ARBA" id="ARBA00012513"/>
    </source>
</evidence>
<dbReference type="InterPro" id="IPR008271">
    <property type="entry name" value="Ser/Thr_kinase_AS"/>
</dbReference>
<keyword evidence="10" id="KW-0812">Transmembrane</keyword>
<organism evidence="12 13">
    <name type="scientific">Pseudocercospora fuligena</name>
    <dbReference type="NCBI Taxonomy" id="685502"/>
    <lineage>
        <taxon>Eukaryota</taxon>
        <taxon>Fungi</taxon>
        <taxon>Dikarya</taxon>
        <taxon>Ascomycota</taxon>
        <taxon>Pezizomycotina</taxon>
        <taxon>Dothideomycetes</taxon>
        <taxon>Dothideomycetidae</taxon>
        <taxon>Mycosphaerellales</taxon>
        <taxon>Mycosphaerellaceae</taxon>
        <taxon>Pseudocercospora</taxon>
    </lineage>
</organism>
<protein>
    <recommendedName>
        <fullName evidence="1">non-specific serine/threonine protein kinase</fullName>
        <ecNumber evidence="1">2.7.11.1</ecNumber>
    </recommendedName>
</protein>
<evidence type="ECO:0000256" key="6">
    <source>
        <dbReference type="ARBA" id="ARBA00022840"/>
    </source>
</evidence>
<proteinExistence type="predicted"/>
<feature type="transmembrane region" description="Helical" evidence="10">
    <location>
        <begin position="20"/>
        <end position="41"/>
    </location>
</feature>
<evidence type="ECO:0000313" key="12">
    <source>
        <dbReference type="EMBL" id="KAF7189942.1"/>
    </source>
</evidence>
<comment type="caution">
    <text evidence="12">The sequence shown here is derived from an EMBL/GenBank/DDBJ whole genome shotgun (WGS) entry which is preliminary data.</text>
</comment>
<feature type="region of interest" description="Disordered" evidence="9">
    <location>
        <begin position="190"/>
        <end position="212"/>
    </location>
</feature>
<reference evidence="12" key="1">
    <citation type="submission" date="2020-04" db="EMBL/GenBank/DDBJ databases">
        <title>Draft genome resource of the tomato pathogen Pseudocercospora fuligena.</title>
        <authorList>
            <person name="Zaccaron A."/>
        </authorList>
    </citation>
    <scope>NUCLEOTIDE SEQUENCE</scope>
    <source>
        <strain evidence="12">PF001</strain>
    </source>
</reference>
<evidence type="ECO:0000256" key="10">
    <source>
        <dbReference type="SAM" id="Phobius"/>
    </source>
</evidence>
<comment type="catalytic activity">
    <reaction evidence="7">
        <text>L-threonyl-[protein] + ATP = O-phospho-L-threonyl-[protein] + ADP + H(+)</text>
        <dbReference type="Rhea" id="RHEA:46608"/>
        <dbReference type="Rhea" id="RHEA-COMP:11060"/>
        <dbReference type="Rhea" id="RHEA-COMP:11605"/>
        <dbReference type="ChEBI" id="CHEBI:15378"/>
        <dbReference type="ChEBI" id="CHEBI:30013"/>
        <dbReference type="ChEBI" id="CHEBI:30616"/>
        <dbReference type="ChEBI" id="CHEBI:61977"/>
        <dbReference type="ChEBI" id="CHEBI:456216"/>
        <dbReference type="EC" id="2.7.11.1"/>
    </reaction>
</comment>
<evidence type="ECO:0000313" key="13">
    <source>
        <dbReference type="Proteomes" id="UP000660729"/>
    </source>
</evidence>
<dbReference type="EC" id="2.7.11.1" evidence="1"/>
<dbReference type="Proteomes" id="UP000660729">
    <property type="component" value="Unassembled WGS sequence"/>
</dbReference>
<evidence type="ECO:0000256" key="9">
    <source>
        <dbReference type="SAM" id="MobiDB-lite"/>
    </source>
</evidence>
<dbReference type="GO" id="GO:0005634">
    <property type="term" value="C:nucleus"/>
    <property type="evidence" value="ECO:0007669"/>
    <property type="project" value="TreeGrafter"/>
</dbReference>
<comment type="catalytic activity">
    <reaction evidence="8">
        <text>L-seryl-[protein] + ATP = O-phospho-L-seryl-[protein] + ADP + H(+)</text>
        <dbReference type="Rhea" id="RHEA:17989"/>
        <dbReference type="Rhea" id="RHEA-COMP:9863"/>
        <dbReference type="Rhea" id="RHEA-COMP:11604"/>
        <dbReference type="ChEBI" id="CHEBI:15378"/>
        <dbReference type="ChEBI" id="CHEBI:29999"/>
        <dbReference type="ChEBI" id="CHEBI:30616"/>
        <dbReference type="ChEBI" id="CHEBI:83421"/>
        <dbReference type="ChEBI" id="CHEBI:456216"/>
        <dbReference type="EC" id="2.7.11.1"/>
    </reaction>
</comment>
<dbReference type="CDD" id="cd00180">
    <property type="entry name" value="PKc"/>
    <property type="match status" value="1"/>
</dbReference>
<dbReference type="SUPFAM" id="SSF56112">
    <property type="entry name" value="Protein kinase-like (PK-like)"/>
    <property type="match status" value="1"/>
</dbReference>
<keyword evidence="2" id="KW-0723">Serine/threonine-protein kinase</keyword>
<dbReference type="SMART" id="SM00220">
    <property type="entry name" value="S_TKc"/>
    <property type="match status" value="1"/>
</dbReference>
<dbReference type="GO" id="GO:0004674">
    <property type="term" value="F:protein serine/threonine kinase activity"/>
    <property type="evidence" value="ECO:0007669"/>
    <property type="project" value="UniProtKB-KW"/>
</dbReference>
<keyword evidence="10" id="KW-1133">Transmembrane helix</keyword>